<keyword evidence="1 4" id="KW-0489">Methyltransferase</keyword>
<dbReference type="PROSITE" id="PS00092">
    <property type="entry name" value="N6_MTASE"/>
    <property type="match status" value="1"/>
</dbReference>
<dbReference type="InterPro" id="IPR002052">
    <property type="entry name" value="DNA_methylase_N6_adenine_CS"/>
</dbReference>
<proteinExistence type="predicted"/>
<dbReference type="CDD" id="cd02440">
    <property type="entry name" value="AdoMet_MTases"/>
    <property type="match status" value="1"/>
</dbReference>
<dbReference type="GO" id="GO:0003676">
    <property type="term" value="F:nucleic acid binding"/>
    <property type="evidence" value="ECO:0007669"/>
    <property type="project" value="InterPro"/>
</dbReference>
<evidence type="ECO:0000313" key="3">
    <source>
        <dbReference type="EMBL" id="SIT13735.1"/>
    </source>
</evidence>
<evidence type="ECO:0000256" key="2">
    <source>
        <dbReference type="ARBA" id="ARBA00022679"/>
    </source>
</evidence>
<dbReference type="SUPFAM" id="SSF53335">
    <property type="entry name" value="S-adenosyl-L-methionine-dependent methyltransferases"/>
    <property type="match status" value="1"/>
</dbReference>
<dbReference type="PANTHER" id="PTHR43542">
    <property type="entry name" value="METHYLTRANSFERASE"/>
    <property type="match status" value="1"/>
</dbReference>
<dbReference type="PANTHER" id="PTHR43542:SF1">
    <property type="entry name" value="METHYLTRANSFERASE"/>
    <property type="match status" value="1"/>
</dbReference>
<dbReference type="Gene3D" id="3.40.50.150">
    <property type="entry name" value="Vaccinia Virus protein VP39"/>
    <property type="match status" value="1"/>
</dbReference>
<keyword evidence="2 4" id="KW-0808">Transferase</keyword>
<dbReference type="PIRSF" id="PIRSF004553">
    <property type="entry name" value="CHP00095"/>
    <property type="match status" value="1"/>
</dbReference>
<evidence type="ECO:0000256" key="1">
    <source>
        <dbReference type="ARBA" id="ARBA00022603"/>
    </source>
</evidence>
<protein>
    <submittedName>
        <fullName evidence="4">16S rRNA (Guanine(966)-N(2))-methyltransferase RsmD</fullName>
        <ecNumber evidence="4">2.1.1.171</ecNumber>
    </submittedName>
    <submittedName>
        <fullName evidence="3">16S rRNA (Guanine966-N2)-methyltransferase</fullName>
    </submittedName>
</protein>
<dbReference type="Proteomes" id="UP000186216">
    <property type="component" value="Unassembled WGS sequence"/>
</dbReference>
<evidence type="ECO:0000313" key="4">
    <source>
        <dbReference type="EMBL" id="WCR04515.1"/>
    </source>
</evidence>
<dbReference type="InterPro" id="IPR004398">
    <property type="entry name" value="RNA_MeTrfase_RsmD"/>
</dbReference>
<dbReference type="InterPro" id="IPR029063">
    <property type="entry name" value="SAM-dependent_MTases_sf"/>
</dbReference>
<evidence type="ECO:0000313" key="6">
    <source>
        <dbReference type="Proteomes" id="UP001215549"/>
    </source>
</evidence>
<dbReference type="EC" id="2.1.1.171" evidence="4"/>
<keyword evidence="6" id="KW-1185">Reference proteome</keyword>
<dbReference type="EMBL" id="CP067140">
    <property type="protein sequence ID" value="WCR04515.1"/>
    <property type="molecule type" value="Genomic_DNA"/>
</dbReference>
<sequence length="189" mass="20241">MRIVGGTFRGLKLADLGQGDAAAHLRPTTDRVREAVFNLLINGNHGNPVPNARVLDLFAGTGALGLEALSRGADHVTFVDNGPRSQALIRANAERARVTDRVEIRRGDATKLGVNAGTSYGVIFLDPPYGKRLGEKAVISALEGGWVAPDAMIIWEEARAPEIPAPLVLIDQRKYGDSIISLARIQEEG</sequence>
<accession>A0AA45W815</accession>
<reference evidence="3 5" key="1">
    <citation type="submission" date="2017-01" db="EMBL/GenBank/DDBJ databases">
        <authorList>
            <person name="Varghese N."/>
            <person name="Submissions S."/>
        </authorList>
    </citation>
    <scope>NUCLEOTIDE SEQUENCE [LARGE SCALE GENOMIC DNA]</scope>
    <source>
        <strain evidence="3 5">DSM 18447</strain>
    </source>
</reference>
<reference evidence="4 6" key="2">
    <citation type="submission" date="2021-01" db="EMBL/GenBank/DDBJ databases">
        <title>Biogeographic distribution of Paracoccus.</title>
        <authorList>
            <person name="Hollensteiner J."/>
            <person name="Leineberger J."/>
            <person name="Brinkhoff T."/>
            <person name="Daniel R."/>
        </authorList>
    </citation>
    <scope>NUCLEOTIDE SEQUENCE [LARGE SCALE GENOMIC DNA]</scope>
    <source>
        <strain evidence="4 6">DSM 18447</strain>
    </source>
</reference>
<dbReference type="NCBIfam" id="TIGR00095">
    <property type="entry name" value="16S rRNA (guanine(966)-N(2))-methyltransferase RsmD"/>
    <property type="match status" value="1"/>
</dbReference>
<name>A0AA45W815_9RHOB</name>
<dbReference type="GO" id="GO:0052913">
    <property type="term" value="F:16S rRNA (guanine(966)-N(2))-methyltransferase activity"/>
    <property type="evidence" value="ECO:0007669"/>
    <property type="project" value="UniProtKB-EC"/>
</dbReference>
<gene>
    <name evidence="4" type="primary">rsmD</name>
    <name evidence="4" type="ORF">JHX88_07265</name>
    <name evidence="3" type="ORF">SAMN05421772_12340</name>
</gene>
<dbReference type="EMBL" id="FTOU01000023">
    <property type="protein sequence ID" value="SIT13735.1"/>
    <property type="molecule type" value="Genomic_DNA"/>
</dbReference>
<dbReference type="Proteomes" id="UP001215549">
    <property type="component" value="Chromosome"/>
</dbReference>
<evidence type="ECO:0000313" key="5">
    <source>
        <dbReference type="Proteomes" id="UP000186216"/>
    </source>
</evidence>
<organism evidence="3 5">
    <name type="scientific">Paracoccus saliphilus</name>
    <dbReference type="NCBI Taxonomy" id="405559"/>
    <lineage>
        <taxon>Bacteria</taxon>
        <taxon>Pseudomonadati</taxon>
        <taxon>Pseudomonadota</taxon>
        <taxon>Alphaproteobacteria</taxon>
        <taxon>Rhodobacterales</taxon>
        <taxon>Paracoccaceae</taxon>
        <taxon>Paracoccus</taxon>
    </lineage>
</organism>
<dbReference type="AlphaFoldDB" id="A0AA45W815"/>
<dbReference type="RefSeq" id="WP_076528500.1">
    <property type="nucleotide sequence ID" value="NZ_CP067140.1"/>
</dbReference>
<dbReference type="Pfam" id="PF03602">
    <property type="entry name" value="Cons_hypoth95"/>
    <property type="match status" value="1"/>
</dbReference>